<dbReference type="Gene3D" id="3.90.550.10">
    <property type="entry name" value="Spore Coat Polysaccharide Biosynthesis Protein SpsA, Chain A"/>
    <property type="match status" value="1"/>
</dbReference>
<evidence type="ECO:0000259" key="2">
    <source>
        <dbReference type="Pfam" id="PF00535"/>
    </source>
</evidence>
<dbReference type="GO" id="GO:0016758">
    <property type="term" value="F:hexosyltransferase activity"/>
    <property type="evidence" value="ECO:0007669"/>
    <property type="project" value="UniProtKB-ARBA"/>
</dbReference>
<feature type="region of interest" description="Disordered" evidence="1">
    <location>
        <begin position="1"/>
        <end position="82"/>
    </location>
</feature>
<accession>A0A4S4AQP5</accession>
<comment type="caution">
    <text evidence="3">The sequence shown here is derived from an EMBL/GenBank/DDBJ whole genome shotgun (WGS) entry which is preliminary data.</text>
</comment>
<dbReference type="InterPro" id="IPR029044">
    <property type="entry name" value="Nucleotide-diphossugar_trans"/>
</dbReference>
<keyword evidence="4" id="KW-1185">Reference proteome</keyword>
<feature type="compositionally biased region" description="Basic residues" evidence="1">
    <location>
        <begin position="10"/>
        <end position="26"/>
    </location>
</feature>
<feature type="compositionally biased region" description="Basic residues" evidence="1">
    <location>
        <begin position="257"/>
        <end position="267"/>
    </location>
</feature>
<reference evidence="3 4" key="1">
    <citation type="submission" date="2019-04" db="EMBL/GenBank/DDBJ databases">
        <title>Azoarcus rhizosphaerae sp. nov. isolated from rhizosphere of Ficus religiosa.</title>
        <authorList>
            <person name="Lin S.-Y."/>
            <person name="Hameed A."/>
            <person name="Hsu Y.-H."/>
            <person name="Young C.-C."/>
        </authorList>
    </citation>
    <scope>NUCLEOTIDE SEQUENCE [LARGE SCALE GENOMIC DNA]</scope>
    <source>
        <strain evidence="3 4">CC-YHH848</strain>
    </source>
</reference>
<feature type="region of interest" description="Disordered" evidence="1">
    <location>
        <begin position="107"/>
        <end position="302"/>
    </location>
</feature>
<evidence type="ECO:0000313" key="4">
    <source>
        <dbReference type="Proteomes" id="UP000307956"/>
    </source>
</evidence>
<feature type="compositionally biased region" description="Basic residues" evidence="1">
    <location>
        <begin position="195"/>
        <end position="206"/>
    </location>
</feature>
<feature type="domain" description="Glycosyltransferase 2-like" evidence="2">
    <location>
        <begin position="352"/>
        <end position="465"/>
    </location>
</feature>
<protein>
    <submittedName>
        <fullName evidence="3">Glycosyltransferase</fullName>
    </submittedName>
</protein>
<dbReference type="PANTHER" id="PTHR22916">
    <property type="entry name" value="GLYCOSYLTRANSFERASE"/>
    <property type="match status" value="1"/>
</dbReference>
<dbReference type="OrthoDB" id="9798249at2"/>
<organism evidence="3 4">
    <name type="scientific">Pseudothauera rhizosphaerae</name>
    <dbReference type="NCBI Taxonomy" id="2565932"/>
    <lineage>
        <taxon>Bacteria</taxon>
        <taxon>Pseudomonadati</taxon>
        <taxon>Pseudomonadota</taxon>
        <taxon>Betaproteobacteria</taxon>
        <taxon>Rhodocyclales</taxon>
        <taxon>Zoogloeaceae</taxon>
        <taxon>Pseudothauera</taxon>
    </lineage>
</organism>
<feature type="compositionally biased region" description="Basic and acidic residues" evidence="1">
    <location>
        <begin position="275"/>
        <end position="289"/>
    </location>
</feature>
<evidence type="ECO:0000256" key="1">
    <source>
        <dbReference type="SAM" id="MobiDB-lite"/>
    </source>
</evidence>
<dbReference type="EMBL" id="SSOD01000006">
    <property type="protein sequence ID" value="THF61607.1"/>
    <property type="molecule type" value="Genomic_DNA"/>
</dbReference>
<feature type="compositionally biased region" description="Pro residues" evidence="1">
    <location>
        <begin position="229"/>
        <end position="242"/>
    </location>
</feature>
<dbReference type="CDD" id="cd00761">
    <property type="entry name" value="Glyco_tranf_GTA_type"/>
    <property type="match status" value="1"/>
</dbReference>
<dbReference type="Pfam" id="PF00535">
    <property type="entry name" value="Glycos_transf_2"/>
    <property type="match status" value="1"/>
</dbReference>
<keyword evidence="3" id="KW-0808">Transferase</keyword>
<proteinExistence type="predicted"/>
<dbReference type="SUPFAM" id="SSF53448">
    <property type="entry name" value="Nucleotide-diphospho-sugar transferases"/>
    <property type="match status" value="1"/>
</dbReference>
<dbReference type="Proteomes" id="UP000307956">
    <property type="component" value="Unassembled WGS sequence"/>
</dbReference>
<feature type="compositionally biased region" description="Pro residues" evidence="1">
    <location>
        <begin position="109"/>
        <end position="119"/>
    </location>
</feature>
<evidence type="ECO:0000313" key="3">
    <source>
        <dbReference type="EMBL" id="THF61607.1"/>
    </source>
</evidence>
<dbReference type="InterPro" id="IPR001173">
    <property type="entry name" value="Glyco_trans_2-like"/>
</dbReference>
<dbReference type="AlphaFoldDB" id="A0A4S4AQP5"/>
<gene>
    <name evidence="3" type="ORF">E6O51_09130</name>
</gene>
<sequence>MPARGDAPARRTRIRTGIRRRPRHPPVRPAAPRRPAVAHSRRRAIGHRELGRLHAPVGVQRLGGGRRRHGLPSRGAETPDRRLHLAKAGPRLLPRCAGRPPVLAFSPRHPCPAHDPGPAAPVLQPQRGGPALRGRRDPAPGRHRRSPPRSPAAAAEEGEPAGKPGIGRVDADLRRGGRTACPVGLRHGDCDAPGRRRAHRTGRPAAHRLPPARPLPAGTRDLGAGLAPVPWPLRTPCKPPPQGRGRPAGTAVPGRERRARAAHRLHAGNRGSPRRLRDLPEPPRPRADRPPAGGIRHPLHPVPLQPARRARLRRGADCASGRHAILVLRAAPGRGPPRTRRRAPRSPPVFAVIIPYFQRQPGILARTLESVALQDVAEPVHVYVVDDESPAPPEPEVAQVSWPAHFSVRILKKRNGGPGSARNLGLDHLGEERYVAFVDSDDCWAPYHLSAARYAFDHGYDFYTADWCIDDKGTRAHGHFYGDALKTRAIAGVDWAVELDDDLINYTVYGPIGSTCSMVLTRELVSGIRFAGGLRTAGEDGLFATTIAARRPRVFISRRIDTHLGRGVNIFSSGGWNSRQSLMRSIYFLRSRLLMKPLVSGHPVAAERLQKKIAGARRAVWRGLLSTLKRRELPPRELLSLLAADPPLLLGAPAHIRAILRSRAEGGH</sequence>
<name>A0A4S4AQP5_9RHOO</name>